<dbReference type="InterPro" id="IPR025713">
    <property type="entry name" value="MotB-like_N_dom"/>
</dbReference>
<dbReference type="AlphaFoldDB" id="B8DRH0"/>
<dbReference type="EMBL" id="CP001197">
    <property type="protein sequence ID" value="ACL09807.1"/>
    <property type="molecule type" value="Genomic_DNA"/>
</dbReference>
<keyword evidence="4 8" id="KW-0812">Transmembrane</keyword>
<dbReference type="GO" id="GO:0005886">
    <property type="term" value="C:plasma membrane"/>
    <property type="evidence" value="ECO:0007669"/>
    <property type="project" value="UniProtKB-SubCell"/>
</dbReference>
<dbReference type="STRING" id="883.DvMF_2870"/>
<dbReference type="HOGENOM" id="CLU_016890_0_1_7"/>
<comment type="similarity">
    <text evidence="2">Belongs to the MotB family.</text>
</comment>
<evidence type="ECO:0000256" key="8">
    <source>
        <dbReference type="SAM" id="Phobius"/>
    </source>
</evidence>
<keyword evidence="6 7" id="KW-0472">Membrane</keyword>
<feature type="transmembrane region" description="Helical" evidence="8">
    <location>
        <begin position="20"/>
        <end position="40"/>
    </location>
</feature>
<accession>B8DRH0</accession>
<evidence type="ECO:0000256" key="3">
    <source>
        <dbReference type="ARBA" id="ARBA00022475"/>
    </source>
</evidence>
<keyword evidence="3" id="KW-1003">Cell membrane</keyword>
<dbReference type="eggNOG" id="COG1360">
    <property type="taxonomic scope" value="Bacteria"/>
</dbReference>
<dbReference type="Pfam" id="PF13677">
    <property type="entry name" value="MotB_plug"/>
    <property type="match status" value="1"/>
</dbReference>
<proteinExistence type="inferred from homology"/>
<dbReference type="Gene3D" id="3.30.1330.60">
    <property type="entry name" value="OmpA-like domain"/>
    <property type="match status" value="1"/>
</dbReference>
<dbReference type="OrthoDB" id="5292153at2"/>
<dbReference type="PROSITE" id="PS51123">
    <property type="entry name" value="OMPA_2"/>
    <property type="match status" value="1"/>
</dbReference>
<dbReference type="InterPro" id="IPR006665">
    <property type="entry name" value="OmpA-like"/>
</dbReference>
<evidence type="ECO:0000256" key="7">
    <source>
        <dbReference type="PROSITE-ProRule" id="PRU00473"/>
    </source>
</evidence>
<keyword evidence="5 8" id="KW-1133">Transmembrane helix</keyword>
<dbReference type="KEGG" id="dvm:DvMF_2870"/>
<dbReference type="PANTHER" id="PTHR30329:SF21">
    <property type="entry name" value="LIPOPROTEIN YIAD-RELATED"/>
    <property type="match status" value="1"/>
</dbReference>
<evidence type="ECO:0000256" key="6">
    <source>
        <dbReference type="ARBA" id="ARBA00023136"/>
    </source>
</evidence>
<sequence>MLDRDERKKAMESDGDDHAIWLITTSDLSLLLLACFVLLFSMSSVEKGTFSESISSVQQALGVGEGARIVRLKDENVGSVVDEVLYRRQLVEAQNRLFAEVRLFAQSRGMSDILTGSSEDGKITLNMPAGVLFEPGSDTITAEGRKLLQHMYDLFVRHPDQDINVRGFTDSSPTPSGGRFRDNWDLSSSRAINVLRTLLDMGIAPHRITATGLADMNPLFPNTTEENRARNRRVEFVLEKQLLNPAAQ</sequence>
<organism evidence="10">
    <name type="scientific">Nitratidesulfovibrio vulgaris (strain DSM 19637 / Miyazaki F)</name>
    <name type="common">Desulfovibrio vulgaris</name>
    <dbReference type="NCBI Taxonomy" id="883"/>
    <lineage>
        <taxon>Bacteria</taxon>
        <taxon>Pseudomonadati</taxon>
        <taxon>Thermodesulfobacteriota</taxon>
        <taxon>Desulfovibrionia</taxon>
        <taxon>Desulfovibrionales</taxon>
        <taxon>Desulfovibrionaceae</taxon>
        <taxon>Nitratidesulfovibrio</taxon>
    </lineage>
</organism>
<dbReference type="CDD" id="cd07185">
    <property type="entry name" value="OmpA_C-like"/>
    <property type="match status" value="1"/>
</dbReference>
<evidence type="ECO:0000256" key="4">
    <source>
        <dbReference type="ARBA" id="ARBA00022692"/>
    </source>
</evidence>
<name>B8DRH0_NITV9</name>
<evidence type="ECO:0000259" key="9">
    <source>
        <dbReference type="PROSITE" id="PS51123"/>
    </source>
</evidence>
<evidence type="ECO:0000256" key="5">
    <source>
        <dbReference type="ARBA" id="ARBA00022989"/>
    </source>
</evidence>
<dbReference type="InterPro" id="IPR036737">
    <property type="entry name" value="OmpA-like_sf"/>
</dbReference>
<dbReference type="PANTHER" id="PTHR30329">
    <property type="entry name" value="STATOR ELEMENT OF FLAGELLAR MOTOR COMPLEX"/>
    <property type="match status" value="1"/>
</dbReference>
<protein>
    <submittedName>
        <fullName evidence="10">OmpA/MotB domain protein</fullName>
    </submittedName>
</protein>
<reference evidence="10" key="1">
    <citation type="submission" date="2008-10" db="EMBL/GenBank/DDBJ databases">
        <title>Complete sequence of Desulfovibrio vulgaris str. 'Miyazaki F'.</title>
        <authorList>
            <person name="Lucas S."/>
            <person name="Copeland A."/>
            <person name="Lapidus A."/>
            <person name="Glavina del Rio T."/>
            <person name="Dalin E."/>
            <person name="Tice H."/>
            <person name="Bruce D."/>
            <person name="Goodwin L."/>
            <person name="Pitluck S."/>
            <person name="Sims D."/>
            <person name="Brettin T."/>
            <person name="Detter J.C."/>
            <person name="Han C."/>
            <person name="Larimer F."/>
            <person name="Land M."/>
            <person name="Hauser L."/>
            <person name="Kyrpides N."/>
            <person name="Mikhailova N."/>
            <person name="Hazen T.C."/>
            <person name="Richardson P."/>
        </authorList>
    </citation>
    <scope>NUCLEOTIDE SEQUENCE</scope>
    <source>
        <strain evidence="10">Miyazaki F</strain>
    </source>
</reference>
<feature type="domain" description="OmpA-like" evidence="9">
    <location>
        <begin position="120"/>
        <end position="242"/>
    </location>
</feature>
<gene>
    <name evidence="10" type="ordered locus">DvMF_2870</name>
</gene>
<dbReference type="InterPro" id="IPR050330">
    <property type="entry name" value="Bact_OuterMem_StrucFunc"/>
</dbReference>
<evidence type="ECO:0000256" key="2">
    <source>
        <dbReference type="ARBA" id="ARBA00008914"/>
    </source>
</evidence>
<dbReference type="Pfam" id="PF00691">
    <property type="entry name" value="OmpA"/>
    <property type="match status" value="1"/>
</dbReference>
<dbReference type="SUPFAM" id="SSF103088">
    <property type="entry name" value="OmpA-like"/>
    <property type="match status" value="1"/>
</dbReference>
<evidence type="ECO:0000313" key="10">
    <source>
        <dbReference type="EMBL" id="ACL09807.1"/>
    </source>
</evidence>
<evidence type="ECO:0000256" key="1">
    <source>
        <dbReference type="ARBA" id="ARBA00004162"/>
    </source>
</evidence>
<comment type="subcellular location">
    <subcellularLocation>
        <location evidence="1">Cell membrane</location>
        <topology evidence="1">Single-pass membrane protein</topology>
    </subcellularLocation>
</comment>